<dbReference type="FunFam" id="3.90.550.10:FF:000092">
    <property type="entry name" value="Glycogenin 2"/>
    <property type="match status" value="1"/>
</dbReference>
<evidence type="ECO:0000256" key="3">
    <source>
        <dbReference type="ARBA" id="ARBA00022490"/>
    </source>
</evidence>
<evidence type="ECO:0000256" key="10">
    <source>
        <dbReference type="ARBA" id="ARBA00038934"/>
    </source>
</evidence>
<evidence type="ECO:0000256" key="7">
    <source>
        <dbReference type="ARBA" id="ARBA00023180"/>
    </source>
</evidence>
<evidence type="ECO:0000256" key="2">
    <source>
        <dbReference type="ARBA" id="ARBA00004496"/>
    </source>
</evidence>
<organism evidence="14 15">
    <name type="scientific">Larinioides sclopetarius</name>
    <dbReference type="NCBI Taxonomy" id="280406"/>
    <lineage>
        <taxon>Eukaryota</taxon>
        <taxon>Metazoa</taxon>
        <taxon>Ecdysozoa</taxon>
        <taxon>Arthropoda</taxon>
        <taxon>Chelicerata</taxon>
        <taxon>Arachnida</taxon>
        <taxon>Araneae</taxon>
        <taxon>Araneomorphae</taxon>
        <taxon>Entelegynae</taxon>
        <taxon>Araneoidea</taxon>
        <taxon>Araneidae</taxon>
        <taxon>Larinioides</taxon>
    </lineage>
</organism>
<dbReference type="InterPro" id="IPR050587">
    <property type="entry name" value="GNT1/Glycosyltrans_8"/>
</dbReference>
<evidence type="ECO:0000256" key="8">
    <source>
        <dbReference type="ARBA" id="ARBA00023211"/>
    </source>
</evidence>
<keyword evidence="15" id="KW-1185">Reference proteome</keyword>
<evidence type="ECO:0000256" key="4">
    <source>
        <dbReference type="ARBA" id="ARBA00022679"/>
    </source>
</evidence>
<dbReference type="CDD" id="cd02537">
    <property type="entry name" value="GT8_Glycogenin"/>
    <property type="match status" value="1"/>
</dbReference>
<comment type="similarity">
    <text evidence="9">Belongs to the glycosyltransferase 8 family. Glycogenin subfamily.</text>
</comment>
<evidence type="ECO:0000313" key="15">
    <source>
        <dbReference type="Proteomes" id="UP001497382"/>
    </source>
</evidence>
<comment type="cofactor">
    <cofactor evidence="1">
        <name>Mn(2+)</name>
        <dbReference type="ChEBI" id="CHEBI:29035"/>
    </cofactor>
</comment>
<keyword evidence="7" id="KW-0325">Glycoprotein</keyword>
<comment type="function">
    <text evidence="13">Self-glucosylating initiator of glycogen synthesis. It catalyzes the formation of a short alpha (1,4)-glucosyl chain covalently attached via a glucose 1-O-tyrosyl linkage to internal tyrosine residues and these chains act as primers for the elongation reaction catalyzed by glycogen synthase.</text>
</comment>
<comment type="catalytic activity">
    <reaction evidence="12">
        <text>L-tyrosyl-[glycogenin] + UDP-alpha-D-glucose = alpha-D-glucosyl-L-tyrosyl-[glycogenin] + UDP + H(+)</text>
        <dbReference type="Rhea" id="RHEA:23360"/>
        <dbReference type="Rhea" id="RHEA-COMP:14604"/>
        <dbReference type="Rhea" id="RHEA-COMP:14605"/>
        <dbReference type="ChEBI" id="CHEBI:15378"/>
        <dbReference type="ChEBI" id="CHEBI:46858"/>
        <dbReference type="ChEBI" id="CHEBI:58223"/>
        <dbReference type="ChEBI" id="CHEBI:58885"/>
        <dbReference type="ChEBI" id="CHEBI:140573"/>
        <dbReference type="EC" id="2.4.1.186"/>
    </reaction>
</comment>
<dbReference type="Proteomes" id="UP001497382">
    <property type="component" value="Unassembled WGS sequence"/>
</dbReference>
<keyword evidence="8" id="KW-0464">Manganese</keyword>
<keyword evidence="4" id="KW-0808">Transferase</keyword>
<keyword evidence="3" id="KW-0963">Cytoplasm</keyword>
<dbReference type="InterPro" id="IPR029044">
    <property type="entry name" value="Nucleotide-diphossugar_trans"/>
</dbReference>
<dbReference type="GO" id="GO:0005737">
    <property type="term" value="C:cytoplasm"/>
    <property type="evidence" value="ECO:0007669"/>
    <property type="project" value="UniProtKB-SubCell"/>
</dbReference>
<evidence type="ECO:0000256" key="12">
    <source>
        <dbReference type="ARBA" id="ARBA00052293"/>
    </source>
</evidence>
<keyword evidence="5" id="KW-0479">Metal-binding</keyword>
<dbReference type="InterPro" id="IPR002495">
    <property type="entry name" value="Glyco_trans_8"/>
</dbReference>
<dbReference type="EMBL" id="CAXIEN010000418">
    <property type="protein sequence ID" value="CAL1297245.1"/>
    <property type="molecule type" value="Genomic_DNA"/>
</dbReference>
<sequence length="344" mass="38646">MDQGNVAFVTLATDDFYSTGALVLAHSLKAVNTKAKLVVLVTSGISARVRDQLSKVFDLVEEVNKLDSNDDENLAILQRPELGVTLTKLHCWKLTQFSKCVFLDADTLVVKNCDELFEKPELSAAPDVGWPDCFNSGVFVFQPSIETFGKLTKMAAEEGSFDGGDQGLLNAYFSDWSTADISRHLSFLYNMNINMSYTYLPAYNKFGKDVKIVHFLGNQKPWMFRYNKDTGNVNAPIGNAPLADFLKRWWRIFTEKVSSSPSGDEILNPNQNPKQKSLAEQFEKLTVAPKDANVCTPSTFTQQTIKKQDRLSEWEQGRIDYLGEDSYANIEKKLDETINGSKKE</sequence>
<keyword evidence="6" id="KW-0320">Glycogen biosynthesis</keyword>
<name>A0AAV2BMW9_9ARAC</name>
<reference evidence="14 15" key="1">
    <citation type="submission" date="2024-04" db="EMBL/GenBank/DDBJ databases">
        <authorList>
            <person name="Rising A."/>
            <person name="Reimegard J."/>
            <person name="Sonavane S."/>
            <person name="Akerstrom W."/>
            <person name="Nylinder S."/>
            <person name="Hedman E."/>
            <person name="Kallberg Y."/>
        </authorList>
    </citation>
    <scope>NUCLEOTIDE SEQUENCE [LARGE SCALE GENOMIC DNA]</scope>
</reference>
<evidence type="ECO:0000256" key="13">
    <source>
        <dbReference type="ARBA" id="ARBA00057883"/>
    </source>
</evidence>
<dbReference type="EC" id="2.4.1.186" evidence="10"/>
<evidence type="ECO:0000313" key="14">
    <source>
        <dbReference type="EMBL" id="CAL1297245.1"/>
    </source>
</evidence>
<comment type="caution">
    <text evidence="14">The sequence shown here is derived from an EMBL/GenBank/DDBJ whole genome shotgun (WGS) entry which is preliminary data.</text>
</comment>
<dbReference type="Pfam" id="PF01501">
    <property type="entry name" value="Glyco_transf_8"/>
    <property type="match status" value="1"/>
</dbReference>
<evidence type="ECO:0000256" key="1">
    <source>
        <dbReference type="ARBA" id="ARBA00001936"/>
    </source>
</evidence>
<dbReference type="GO" id="GO:0005978">
    <property type="term" value="P:glycogen biosynthetic process"/>
    <property type="evidence" value="ECO:0007669"/>
    <property type="project" value="UniProtKB-KW"/>
</dbReference>
<dbReference type="GO" id="GO:0008466">
    <property type="term" value="F:glycogenin glucosyltransferase activity"/>
    <property type="evidence" value="ECO:0007669"/>
    <property type="project" value="UniProtKB-EC"/>
</dbReference>
<protein>
    <recommendedName>
        <fullName evidence="10">glycogenin glucosyltransferase</fullName>
        <ecNumber evidence="10">2.4.1.186</ecNumber>
    </recommendedName>
</protein>
<comment type="subcellular location">
    <subcellularLocation>
        <location evidence="2">Cytoplasm</location>
    </subcellularLocation>
</comment>
<evidence type="ECO:0000256" key="11">
    <source>
        <dbReference type="ARBA" id="ARBA00050886"/>
    </source>
</evidence>
<evidence type="ECO:0000256" key="6">
    <source>
        <dbReference type="ARBA" id="ARBA00023056"/>
    </source>
</evidence>
<dbReference type="AlphaFoldDB" id="A0AAV2BMW9"/>
<proteinExistence type="inferred from homology"/>
<evidence type="ECO:0000256" key="5">
    <source>
        <dbReference type="ARBA" id="ARBA00022723"/>
    </source>
</evidence>
<dbReference type="GO" id="GO:0046872">
    <property type="term" value="F:metal ion binding"/>
    <property type="evidence" value="ECO:0007669"/>
    <property type="project" value="UniProtKB-KW"/>
</dbReference>
<dbReference type="SUPFAM" id="SSF53448">
    <property type="entry name" value="Nucleotide-diphospho-sugar transferases"/>
    <property type="match status" value="1"/>
</dbReference>
<comment type="catalytic activity">
    <reaction evidence="11">
        <text>[1,4-alpha-D-glucosyl](n)-L-tyrosyl-[glycogenin] + UDP-alpha-D-glucose = [1,4-alpha-D-glucosyl](n+1)-L-tyrosyl-[glycogenin] + UDP + H(+)</text>
        <dbReference type="Rhea" id="RHEA:56560"/>
        <dbReference type="Rhea" id="RHEA-COMP:14606"/>
        <dbReference type="Rhea" id="RHEA-COMP:14607"/>
        <dbReference type="ChEBI" id="CHEBI:15378"/>
        <dbReference type="ChEBI" id="CHEBI:58223"/>
        <dbReference type="ChEBI" id="CHEBI:58885"/>
        <dbReference type="ChEBI" id="CHEBI:140574"/>
        <dbReference type="EC" id="2.4.1.186"/>
    </reaction>
</comment>
<dbReference type="Gene3D" id="3.90.550.10">
    <property type="entry name" value="Spore Coat Polysaccharide Biosynthesis Protein SpsA, Chain A"/>
    <property type="match status" value="1"/>
</dbReference>
<gene>
    <name evidence="14" type="ORF">LARSCL_LOCUS20198</name>
</gene>
<evidence type="ECO:0000256" key="9">
    <source>
        <dbReference type="ARBA" id="ARBA00038162"/>
    </source>
</evidence>
<accession>A0AAV2BMW9</accession>
<dbReference type="PANTHER" id="PTHR11183">
    <property type="entry name" value="GLYCOGENIN SUBFAMILY MEMBER"/>
    <property type="match status" value="1"/>
</dbReference>